<reference evidence="3 4" key="1">
    <citation type="submission" date="2014-11" db="EMBL/GenBank/DDBJ databases">
        <authorList>
            <person name="Zhu J."/>
            <person name="Qi W."/>
            <person name="Song R."/>
        </authorList>
    </citation>
    <scope>NUCLEOTIDE SEQUENCE [LARGE SCALE GENOMIC DNA]</scope>
</reference>
<feature type="compositionally biased region" description="Acidic residues" evidence="1">
    <location>
        <begin position="104"/>
        <end position="148"/>
    </location>
</feature>
<keyword evidence="2" id="KW-0732">Signal</keyword>
<sequence>MGLRLSVAAAVCFVGLPAAVWGDEHAVVVSADGSAPPAATAATDHDAPHRRIRGQLRSPPATHADHSSGQSAVEAADSVHDPSLPHQRTLQISRRRRSRRRLDDDEDEDEDEDDDDDDDEEDEDDDEDNGFGGGFDDDDDDDPYEDDDLDRRHERPRPRPRLP</sequence>
<organism evidence="3 4">
    <name type="scientific">Vitrella brassicaformis (strain CCMP3155)</name>
    <dbReference type="NCBI Taxonomy" id="1169540"/>
    <lineage>
        <taxon>Eukaryota</taxon>
        <taxon>Sar</taxon>
        <taxon>Alveolata</taxon>
        <taxon>Colpodellida</taxon>
        <taxon>Vitrellaceae</taxon>
        <taxon>Vitrella</taxon>
    </lineage>
</organism>
<keyword evidence="4" id="KW-1185">Reference proteome</keyword>
<evidence type="ECO:0000256" key="1">
    <source>
        <dbReference type="SAM" id="MobiDB-lite"/>
    </source>
</evidence>
<gene>
    <name evidence="3" type="ORF">Vbra_17306</name>
</gene>
<dbReference type="VEuPathDB" id="CryptoDB:Vbra_17306"/>
<feature type="chain" id="PRO_5005189784" evidence="2">
    <location>
        <begin position="23"/>
        <end position="163"/>
    </location>
</feature>
<evidence type="ECO:0000313" key="4">
    <source>
        <dbReference type="Proteomes" id="UP000041254"/>
    </source>
</evidence>
<evidence type="ECO:0000313" key="3">
    <source>
        <dbReference type="EMBL" id="CEM26267.1"/>
    </source>
</evidence>
<proteinExistence type="predicted"/>
<feature type="region of interest" description="Disordered" evidence="1">
    <location>
        <begin position="35"/>
        <end position="163"/>
    </location>
</feature>
<dbReference type="AlphaFoldDB" id="A0A0G4GBQ2"/>
<evidence type="ECO:0000256" key="2">
    <source>
        <dbReference type="SAM" id="SignalP"/>
    </source>
</evidence>
<name>A0A0G4GBQ2_VITBC</name>
<accession>A0A0G4GBQ2</accession>
<dbReference type="EMBL" id="CDMY01000613">
    <property type="protein sequence ID" value="CEM26267.1"/>
    <property type="molecule type" value="Genomic_DNA"/>
</dbReference>
<dbReference type="InParanoid" id="A0A0G4GBQ2"/>
<dbReference type="Proteomes" id="UP000041254">
    <property type="component" value="Unassembled WGS sequence"/>
</dbReference>
<protein>
    <submittedName>
        <fullName evidence="3">Uncharacterized protein</fullName>
    </submittedName>
</protein>
<feature type="compositionally biased region" description="Basic residues" evidence="1">
    <location>
        <begin position="154"/>
        <end position="163"/>
    </location>
</feature>
<feature type="signal peptide" evidence="2">
    <location>
        <begin position="1"/>
        <end position="22"/>
    </location>
</feature>